<organism evidence="1">
    <name type="scientific">viral metagenome</name>
    <dbReference type="NCBI Taxonomy" id="1070528"/>
    <lineage>
        <taxon>unclassified sequences</taxon>
        <taxon>metagenomes</taxon>
        <taxon>organismal metagenomes</taxon>
    </lineage>
</organism>
<dbReference type="AlphaFoldDB" id="A0A6C0B3Z7"/>
<proteinExistence type="predicted"/>
<protein>
    <submittedName>
        <fullName evidence="1">Uncharacterized protein</fullName>
    </submittedName>
</protein>
<name>A0A6C0B3Z7_9ZZZZ</name>
<accession>A0A6C0B3Z7</accession>
<sequence length="95" mass="11028">MAFNVLPGGALTLSSFDYDFIVTDDIYTMDPSADTTAKLGKAINTWTNQETELINSFQEQMQCVTEMKKRRAERFDKKLRTVALQIIQRVYRNRK</sequence>
<dbReference type="EMBL" id="MN739067">
    <property type="protein sequence ID" value="QHS86947.1"/>
    <property type="molecule type" value="Genomic_DNA"/>
</dbReference>
<evidence type="ECO:0000313" key="1">
    <source>
        <dbReference type="EMBL" id="QHS86947.1"/>
    </source>
</evidence>
<reference evidence="1" key="1">
    <citation type="journal article" date="2020" name="Nature">
        <title>Giant virus diversity and host interactions through global metagenomics.</title>
        <authorList>
            <person name="Schulz F."/>
            <person name="Roux S."/>
            <person name="Paez-Espino D."/>
            <person name="Jungbluth S."/>
            <person name="Walsh D.A."/>
            <person name="Denef V.J."/>
            <person name="McMahon K.D."/>
            <person name="Konstantinidis K.T."/>
            <person name="Eloe-Fadrosh E.A."/>
            <person name="Kyrpides N.C."/>
            <person name="Woyke T."/>
        </authorList>
    </citation>
    <scope>NUCLEOTIDE SEQUENCE</scope>
    <source>
        <strain evidence="1">GVMAG-M-3300009422-16</strain>
    </source>
</reference>